<name>G0TUK8_TRYVY</name>
<protein>
    <submittedName>
        <fullName evidence="1">Uncharacterized protein</fullName>
    </submittedName>
</protein>
<evidence type="ECO:0000313" key="1">
    <source>
        <dbReference type="EMBL" id="CCC47642.1"/>
    </source>
</evidence>
<reference evidence="1" key="1">
    <citation type="journal article" date="2012" name="Proc. Natl. Acad. Sci. U.S.A.">
        <title>Antigenic diversity is generated by distinct evolutionary mechanisms in African trypanosome species.</title>
        <authorList>
            <person name="Jackson A.P."/>
            <person name="Berry A."/>
            <person name="Aslett M."/>
            <person name="Allison H.C."/>
            <person name="Burton P."/>
            <person name="Vavrova-Anderson J."/>
            <person name="Brown R."/>
            <person name="Browne H."/>
            <person name="Corton N."/>
            <person name="Hauser H."/>
            <person name="Gamble J."/>
            <person name="Gilderthorp R."/>
            <person name="Marcello L."/>
            <person name="McQuillan J."/>
            <person name="Otto T.D."/>
            <person name="Quail M.A."/>
            <person name="Sanders M.J."/>
            <person name="van Tonder A."/>
            <person name="Ginger M.L."/>
            <person name="Field M.C."/>
            <person name="Barry J.D."/>
            <person name="Hertz-Fowler C."/>
            <person name="Berriman M."/>
        </authorList>
    </citation>
    <scope>NUCLEOTIDE SEQUENCE</scope>
    <source>
        <strain evidence="1">Y486</strain>
    </source>
</reference>
<accession>G0TUK8</accession>
<organism evidence="1">
    <name type="scientific">Trypanosoma vivax (strain Y486)</name>
    <dbReference type="NCBI Taxonomy" id="1055687"/>
    <lineage>
        <taxon>Eukaryota</taxon>
        <taxon>Discoba</taxon>
        <taxon>Euglenozoa</taxon>
        <taxon>Kinetoplastea</taxon>
        <taxon>Metakinetoplastina</taxon>
        <taxon>Trypanosomatida</taxon>
        <taxon>Trypanosomatidae</taxon>
        <taxon>Trypanosoma</taxon>
        <taxon>Duttonella</taxon>
    </lineage>
</organism>
<dbReference type="EMBL" id="HE573020">
    <property type="protein sequence ID" value="CCC47642.1"/>
    <property type="molecule type" value="Genomic_DNA"/>
</dbReference>
<proteinExistence type="predicted"/>
<sequence length="116" mass="13580">MGVPFSEERKHADDKRYLKSKFKALFHKCAPPSFCTCGTISWRKFPIYLGQLRGLYGEDGGIKERNRSALLQPYGWHCVHDRPHFKIKTTAINWNCHASENGPHDSYSKWAAWRRR</sequence>
<dbReference type="AlphaFoldDB" id="G0TUK8"/>
<gene>
    <name evidence="1" type="ORF">TVY486_0403080</name>
</gene>